<reference evidence="1" key="1">
    <citation type="submission" date="2021-05" db="EMBL/GenBank/DDBJ databases">
        <authorList>
            <person name="Scholz U."/>
            <person name="Mascher M."/>
            <person name="Fiebig A."/>
        </authorList>
    </citation>
    <scope>NUCLEOTIDE SEQUENCE [LARGE SCALE GENOMIC DNA]</scope>
</reference>
<sequence length="317" mass="34990">MGNSGSTSPASLGKAHVPHLQWKVHDFSALLEAGAKSAKSSYFHCSGYKWFLKVTPPVNKTTGAETPYVGLSLKLCWTSLEPGHTVNAVFELSVYNYSKRMYYGCRASHKFDLENNQSKNECLIPLQKLLKSSAFQVDGSCVFGVKILKLRVTSPEKKDVLVDKKATTIQNLFVQKKGFIKGTYTWTMDNYLELDSKNFVGSPTFEVGGLKWHVSMYPSGTRHITDYISLFLYLEASDELSAELGKVVELTLSILDQKNGKHFTMTTGLSVFTGAYGFGWPKFLSLEKFKDPSGGYLVGSSCVVKADFTIVGSSNNG</sequence>
<evidence type="ECO:0000313" key="1">
    <source>
        <dbReference type="EnsemblPlants" id="AVESA.00010b.r2.5AG0798030.1.CDS"/>
    </source>
</evidence>
<proteinExistence type="predicted"/>
<accession>A0ACD5XID9</accession>
<evidence type="ECO:0000313" key="2">
    <source>
        <dbReference type="Proteomes" id="UP001732700"/>
    </source>
</evidence>
<reference evidence="1" key="2">
    <citation type="submission" date="2025-09" db="UniProtKB">
        <authorList>
            <consortium name="EnsemblPlants"/>
        </authorList>
    </citation>
    <scope>IDENTIFICATION</scope>
</reference>
<keyword evidence="2" id="KW-1185">Reference proteome</keyword>
<protein>
    <submittedName>
        <fullName evidence="1">Uncharacterized protein</fullName>
    </submittedName>
</protein>
<name>A0ACD5XID9_AVESA</name>
<dbReference type="Proteomes" id="UP001732700">
    <property type="component" value="Chromosome 5A"/>
</dbReference>
<dbReference type="EnsemblPlants" id="AVESA.00010b.r2.5AG0798030.1">
    <property type="protein sequence ID" value="AVESA.00010b.r2.5AG0798030.1.CDS"/>
    <property type="gene ID" value="AVESA.00010b.r2.5AG0798030"/>
</dbReference>
<organism evidence="1 2">
    <name type="scientific">Avena sativa</name>
    <name type="common">Oat</name>
    <dbReference type="NCBI Taxonomy" id="4498"/>
    <lineage>
        <taxon>Eukaryota</taxon>
        <taxon>Viridiplantae</taxon>
        <taxon>Streptophyta</taxon>
        <taxon>Embryophyta</taxon>
        <taxon>Tracheophyta</taxon>
        <taxon>Spermatophyta</taxon>
        <taxon>Magnoliopsida</taxon>
        <taxon>Liliopsida</taxon>
        <taxon>Poales</taxon>
        <taxon>Poaceae</taxon>
        <taxon>BOP clade</taxon>
        <taxon>Pooideae</taxon>
        <taxon>Poodae</taxon>
        <taxon>Poeae</taxon>
        <taxon>Poeae Chloroplast Group 1 (Aveneae type)</taxon>
        <taxon>Aveninae</taxon>
        <taxon>Avena</taxon>
    </lineage>
</organism>